<evidence type="ECO:0008006" key="4">
    <source>
        <dbReference type="Google" id="ProtNLM"/>
    </source>
</evidence>
<dbReference type="EMBL" id="JAODUO010000007">
    <property type="protein sequence ID" value="KAK2193720.1"/>
    <property type="molecule type" value="Genomic_DNA"/>
</dbReference>
<evidence type="ECO:0000313" key="3">
    <source>
        <dbReference type="Proteomes" id="UP001209878"/>
    </source>
</evidence>
<gene>
    <name evidence="2" type="ORF">NP493_7g00023</name>
</gene>
<name>A0AAD9ULJ2_RIDPI</name>
<dbReference type="AlphaFoldDB" id="A0AAD9ULJ2"/>
<feature type="chain" id="PRO_5042254366" description="Secreted protein" evidence="1">
    <location>
        <begin position="19"/>
        <end position="105"/>
    </location>
</feature>
<evidence type="ECO:0000313" key="2">
    <source>
        <dbReference type="EMBL" id="KAK2193720.1"/>
    </source>
</evidence>
<dbReference type="Proteomes" id="UP001209878">
    <property type="component" value="Unassembled WGS sequence"/>
</dbReference>
<keyword evidence="1" id="KW-0732">Signal</keyword>
<comment type="caution">
    <text evidence="2">The sequence shown here is derived from an EMBL/GenBank/DDBJ whole genome shotgun (WGS) entry which is preliminary data.</text>
</comment>
<organism evidence="2 3">
    <name type="scientific">Ridgeia piscesae</name>
    <name type="common">Tubeworm</name>
    <dbReference type="NCBI Taxonomy" id="27915"/>
    <lineage>
        <taxon>Eukaryota</taxon>
        <taxon>Metazoa</taxon>
        <taxon>Spiralia</taxon>
        <taxon>Lophotrochozoa</taxon>
        <taxon>Annelida</taxon>
        <taxon>Polychaeta</taxon>
        <taxon>Sedentaria</taxon>
        <taxon>Canalipalpata</taxon>
        <taxon>Sabellida</taxon>
        <taxon>Siboglinidae</taxon>
        <taxon>Ridgeia</taxon>
    </lineage>
</organism>
<evidence type="ECO:0000256" key="1">
    <source>
        <dbReference type="SAM" id="SignalP"/>
    </source>
</evidence>
<protein>
    <recommendedName>
        <fullName evidence="4">Secreted protein</fullName>
    </recommendedName>
</protein>
<keyword evidence="3" id="KW-1185">Reference proteome</keyword>
<feature type="signal peptide" evidence="1">
    <location>
        <begin position="1"/>
        <end position="18"/>
    </location>
</feature>
<sequence>MDHCGCLWILCGSLFGCCVITRRVTRRVTCHITRRVTLFYIAGDKPQGQGRHVLNHQRQAGWSVRTTHLTRRSRPNVTVGAPATGPLAACSHCTPQSAQSATINN</sequence>
<proteinExistence type="predicted"/>
<accession>A0AAD9ULJ2</accession>
<reference evidence="2" key="1">
    <citation type="journal article" date="2023" name="Mol. Biol. Evol.">
        <title>Third-Generation Sequencing Reveals the Adaptive Role of the Epigenome in Three Deep-Sea Polychaetes.</title>
        <authorList>
            <person name="Perez M."/>
            <person name="Aroh O."/>
            <person name="Sun Y."/>
            <person name="Lan Y."/>
            <person name="Juniper S.K."/>
            <person name="Young C.R."/>
            <person name="Angers B."/>
            <person name="Qian P.Y."/>
        </authorList>
    </citation>
    <scope>NUCLEOTIDE SEQUENCE</scope>
    <source>
        <strain evidence="2">R07B-5</strain>
    </source>
</reference>